<keyword evidence="2" id="KW-1185">Reference proteome</keyword>
<gene>
    <name evidence="1" type="ORF">HUJ06_027629</name>
</gene>
<dbReference type="Proteomes" id="UP000607653">
    <property type="component" value="Unassembled WGS sequence"/>
</dbReference>
<dbReference type="AlphaFoldDB" id="A0A822Y3I9"/>
<sequence length="71" mass="8246">MLCHVIAYVFTYVPGSLYAIRRAHRHIDGLRGWRARSHAYCIYRMHPYALNCNYYSLALSLSLSLSRVLPS</sequence>
<reference evidence="1 2" key="1">
    <citation type="journal article" date="2020" name="Mol. Biol. Evol.">
        <title>Distinct Expression and Methylation Patterns for Genes with Different Fates following a Single Whole-Genome Duplication in Flowering Plants.</title>
        <authorList>
            <person name="Shi T."/>
            <person name="Rahmani R.S."/>
            <person name="Gugger P.F."/>
            <person name="Wang M."/>
            <person name="Li H."/>
            <person name="Zhang Y."/>
            <person name="Li Z."/>
            <person name="Wang Q."/>
            <person name="Van de Peer Y."/>
            <person name="Marchal K."/>
            <person name="Chen J."/>
        </authorList>
    </citation>
    <scope>NUCLEOTIDE SEQUENCE [LARGE SCALE GENOMIC DNA]</scope>
    <source>
        <tissue evidence="1">Leaf</tissue>
    </source>
</reference>
<evidence type="ECO:0000313" key="2">
    <source>
        <dbReference type="Proteomes" id="UP000607653"/>
    </source>
</evidence>
<evidence type="ECO:0000313" key="1">
    <source>
        <dbReference type="EMBL" id="DAD26161.1"/>
    </source>
</evidence>
<comment type="caution">
    <text evidence="1">The sequence shown here is derived from an EMBL/GenBank/DDBJ whole genome shotgun (WGS) entry which is preliminary data.</text>
</comment>
<organism evidence="1 2">
    <name type="scientific">Nelumbo nucifera</name>
    <name type="common">Sacred lotus</name>
    <dbReference type="NCBI Taxonomy" id="4432"/>
    <lineage>
        <taxon>Eukaryota</taxon>
        <taxon>Viridiplantae</taxon>
        <taxon>Streptophyta</taxon>
        <taxon>Embryophyta</taxon>
        <taxon>Tracheophyta</taxon>
        <taxon>Spermatophyta</taxon>
        <taxon>Magnoliopsida</taxon>
        <taxon>Proteales</taxon>
        <taxon>Nelumbonaceae</taxon>
        <taxon>Nelumbo</taxon>
    </lineage>
</organism>
<dbReference type="EMBL" id="DUZY01000002">
    <property type="protein sequence ID" value="DAD26161.1"/>
    <property type="molecule type" value="Genomic_DNA"/>
</dbReference>
<proteinExistence type="predicted"/>
<protein>
    <submittedName>
        <fullName evidence="1">Uncharacterized protein</fullName>
    </submittedName>
</protein>
<accession>A0A822Y3I9</accession>
<name>A0A822Y3I9_NELNU</name>